<proteinExistence type="predicted"/>
<gene>
    <name evidence="1" type="ORF">L3X38_004057</name>
</gene>
<dbReference type="Proteomes" id="UP001054821">
    <property type="component" value="Chromosome 1"/>
</dbReference>
<protein>
    <submittedName>
        <fullName evidence="1">Uncharacterized protein</fullName>
    </submittedName>
</protein>
<dbReference type="AlphaFoldDB" id="A0AAD5F2S0"/>
<name>A0AAD5F2S0_PRUDU</name>
<evidence type="ECO:0000313" key="2">
    <source>
        <dbReference type="Proteomes" id="UP001054821"/>
    </source>
</evidence>
<sequence length="162" mass="18555">MAQFSCLLTTPGFNVLGYDDFYHHKKAGISLTHGSARILPQPTGKIVFHDDFNHHILRRVCSNRQLHLNASNMCSISDSQAICENRLSWWASHHKTQIGVQRFSKDIEEILEFSGFLLLLRHNSQNCSMMFVMRWAANKKNQRQLAMSKAKRSGTLRKSPAN</sequence>
<evidence type="ECO:0000313" key="1">
    <source>
        <dbReference type="EMBL" id="KAI5351166.1"/>
    </source>
</evidence>
<comment type="caution">
    <text evidence="1">The sequence shown here is derived from an EMBL/GenBank/DDBJ whole genome shotgun (WGS) entry which is preliminary data.</text>
</comment>
<dbReference type="EMBL" id="JAJFAZ020000001">
    <property type="protein sequence ID" value="KAI5351166.1"/>
    <property type="molecule type" value="Genomic_DNA"/>
</dbReference>
<keyword evidence="2" id="KW-1185">Reference proteome</keyword>
<reference evidence="1 2" key="1">
    <citation type="journal article" date="2022" name="G3 (Bethesda)">
        <title>Whole-genome sequence and methylome profiling of the almond [Prunus dulcis (Mill.) D.A. Webb] cultivar 'Nonpareil'.</title>
        <authorList>
            <person name="D'Amico-Willman K.M."/>
            <person name="Ouma W.Z."/>
            <person name="Meulia T."/>
            <person name="Sideli G.M."/>
            <person name="Gradziel T.M."/>
            <person name="Fresnedo-Ramirez J."/>
        </authorList>
    </citation>
    <scope>NUCLEOTIDE SEQUENCE [LARGE SCALE GENOMIC DNA]</scope>
    <source>
        <strain evidence="1">Clone GOH B32 T37-40</strain>
    </source>
</reference>
<organism evidence="1 2">
    <name type="scientific">Prunus dulcis</name>
    <name type="common">Almond</name>
    <name type="synonym">Amygdalus dulcis</name>
    <dbReference type="NCBI Taxonomy" id="3755"/>
    <lineage>
        <taxon>Eukaryota</taxon>
        <taxon>Viridiplantae</taxon>
        <taxon>Streptophyta</taxon>
        <taxon>Embryophyta</taxon>
        <taxon>Tracheophyta</taxon>
        <taxon>Spermatophyta</taxon>
        <taxon>Magnoliopsida</taxon>
        <taxon>eudicotyledons</taxon>
        <taxon>Gunneridae</taxon>
        <taxon>Pentapetalae</taxon>
        <taxon>rosids</taxon>
        <taxon>fabids</taxon>
        <taxon>Rosales</taxon>
        <taxon>Rosaceae</taxon>
        <taxon>Amygdaloideae</taxon>
        <taxon>Amygdaleae</taxon>
        <taxon>Prunus</taxon>
    </lineage>
</organism>
<accession>A0AAD5F2S0</accession>